<comment type="caution">
    <text evidence="2">The sequence shown here is derived from an EMBL/GenBank/DDBJ whole genome shotgun (WGS) entry which is preliminary data.</text>
</comment>
<evidence type="ECO:0000313" key="2">
    <source>
        <dbReference type="EMBL" id="TRX75210.1"/>
    </source>
</evidence>
<organism evidence="2 3">
    <name type="scientific">Pseudomonas mangiferae</name>
    <dbReference type="NCBI Taxonomy" id="2593654"/>
    <lineage>
        <taxon>Bacteria</taxon>
        <taxon>Pseudomonadati</taxon>
        <taxon>Pseudomonadota</taxon>
        <taxon>Gammaproteobacteria</taxon>
        <taxon>Pseudomonadales</taxon>
        <taxon>Pseudomonadaceae</taxon>
        <taxon>Pseudomonas</taxon>
    </lineage>
</organism>
<accession>A0A553H0E2</accession>
<evidence type="ECO:0000259" key="1">
    <source>
        <dbReference type="Pfam" id="PF14581"/>
    </source>
</evidence>
<sequence>MPPSAVRTGDPSSDPCVAPLRHPPLEQAIAAACSRLAVREAYLAALRQPASAAPSLLLAVTGTDQAMQRRLAASIAEVLPEELELRLMELSEDALSQAIRASCEAFYRA</sequence>
<dbReference type="EMBL" id="VJOY01000005">
    <property type="protein sequence ID" value="TRX75210.1"/>
    <property type="molecule type" value="Genomic_DNA"/>
</dbReference>
<keyword evidence="3" id="KW-1185">Reference proteome</keyword>
<dbReference type="Proteomes" id="UP000315235">
    <property type="component" value="Unassembled WGS sequence"/>
</dbReference>
<reference evidence="2 3" key="1">
    <citation type="submission" date="2019-07" db="EMBL/GenBank/DDBJ databases">
        <title>Pseudomonas mangiferae sp. nov., isolated from bark of mango tree in Thailand.</title>
        <authorList>
            <person name="Srisuk N."/>
            <person name="Anurat P."/>
        </authorList>
    </citation>
    <scope>NUCLEOTIDE SEQUENCE [LARGE SCALE GENOMIC DNA]</scope>
    <source>
        <strain evidence="2 3">DMKU_BBB3-04</strain>
    </source>
</reference>
<name>A0A553H0E2_9PSED</name>
<protein>
    <recommendedName>
        <fullName evidence="1">SseB protein C-terminal domain-containing protein</fullName>
    </recommendedName>
</protein>
<gene>
    <name evidence="2" type="ORF">FM069_08920</name>
</gene>
<dbReference type="InterPro" id="IPR027945">
    <property type="entry name" value="SseB_C"/>
</dbReference>
<feature type="domain" description="SseB protein C-terminal" evidence="1">
    <location>
        <begin position="26"/>
        <end position="108"/>
    </location>
</feature>
<dbReference type="Pfam" id="PF14581">
    <property type="entry name" value="SseB_C"/>
    <property type="match status" value="1"/>
</dbReference>
<evidence type="ECO:0000313" key="3">
    <source>
        <dbReference type="Proteomes" id="UP000315235"/>
    </source>
</evidence>
<dbReference type="OrthoDB" id="6888180at2"/>
<dbReference type="RefSeq" id="WP_143487946.1">
    <property type="nucleotide sequence ID" value="NZ_VJOY01000005.1"/>
</dbReference>
<proteinExistence type="predicted"/>
<dbReference type="AlphaFoldDB" id="A0A553H0E2"/>